<keyword evidence="9 10" id="KW-0413">Isomerase</keyword>
<comment type="caution">
    <text evidence="12">The sequence shown here is derived from an EMBL/GenBank/DDBJ whole genome shotgun (WGS) entry which is preliminary data.</text>
</comment>
<dbReference type="EC" id="5.3.1.24" evidence="4 10"/>
<dbReference type="InterPro" id="IPR044643">
    <property type="entry name" value="TrpF_fam"/>
</dbReference>
<evidence type="ECO:0000256" key="3">
    <source>
        <dbReference type="ARBA" id="ARBA00007571"/>
    </source>
</evidence>
<evidence type="ECO:0000256" key="7">
    <source>
        <dbReference type="ARBA" id="ARBA00022822"/>
    </source>
</evidence>
<dbReference type="OrthoDB" id="9796196at2"/>
<dbReference type="Gene3D" id="3.20.20.70">
    <property type="entry name" value="Aldolase class I"/>
    <property type="match status" value="1"/>
</dbReference>
<organism evidence="12 13">
    <name type="scientific">Pseudohongiella nitratireducens</name>
    <dbReference type="NCBI Taxonomy" id="1768907"/>
    <lineage>
        <taxon>Bacteria</taxon>
        <taxon>Pseudomonadati</taxon>
        <taxon>Pseudomonadota</taxon>
        <taxon>Gammaproteobacteria</taxon>
        <taxon>Pseudomonadales</taxon>
        <taxon>Pseudohongiellaceae</taxon>
        <taxon>Pseudohongiella</taxon>
    </lineage>
</organism>
<sequence>MIPRRTRVKICGITRPSDALAAAQAGADALGLVFYPASKRAVSTTQAAVIQSVTPVFVSWVGLFVDPEPEQVKSVLNQIKLDCLQFHGDEDAGFCESFGLPYMKAIRVKPGRDGMATDPMPEITAHPNASAILLDAYDPSMPGGTGKRFDWRVARQCVEASEVPIVLAGGLKASNVGKAIRDVQPWALDLSSGVESEPGLKDPALIDAFFDEVNRVSN</sequence>
<dbReference type="AlphaFoldDB" id="A0A917GT01"/>
<dbReference type="EMBL" id="BMIY01000005">
    <property type="protein sequence ID" value="GGG56521.1"/>
    <property type="molecule type" value="Genomic_DNA"/>
</dbReference>
<keyword evidence="8 10" id="KW-0057">Aromatic amino acid biosynthesis</keyword>
<dbReference type="HAMAP" id="MF_00135">
    <property type="entry name" value="PRAI"/>
    <property type="match status" value="1"/>
</dbReference>
<reference evidence="12" key="2">
    <citation type="submission" date="2020-09" db="EMBL/GenBank/DDBJ databases">
        <authorList>
            <person name="Sun Q."/>
            <person name="Zhou Y."/>
        </authorList>
    </citation>
    <scope>NUCLEOTIDE SEQUENCE</scope>
    <source>
        <strain evidence="12">CGMCC 1.15425</strain>
    </source>
</reference>
<evidence type="ECO:0000256" key="6">
    <source>
        <dbReference type="ARBA" id="ARBA00022605"/>
    </source>
</evidence>
<evidence type="ECO:0000256" key="1">
    <source>
        <dbReference type="ARBA" id="ARBA00001164"/>
    </source>
</evidence>
<evidence type="ECO:0000256" key="5">
    <source>
        <dbReference type="ARBA" id="ARBA00022272"/>
    </source>
</evidence>
<evidence type="ECO:0000256" key="10">
    <source>
        <dbReference type="HAMAP-Rule" id="MF_00135"/>
    </source>
</evidence>
<feature type="domain" description="N-(5'phosphoribosyl) anthranilate isomerase (PRAI)" evidence="11">
    <location>
        <begin position="8"/>
        <end position="211"/>
    </location>
</feature>
<comment type="catalytic activity">
    <reaction evidence="1 10">
        <text>N-(5-phospho-beta-D-ribosyl)anthranilate = 1-(2-carboxyphenylamino)-1-deoxy-D-ribulose 5-phosphate</text>
        <dbReference type="Rhea" id="RHEA:21540"/>
        <dbReference type="ChEBI" id="CHEBI:18277"/>
        <dbReference type="ChEBI" id="CHEBI:58613"/>
        <dbReference type="EC" id="5.3.1.24"/>
    </reaction>
</comment>
<dbReference type="InterPro" id="IPR001240">
    <property type="entry name" value="PRAI_dom"/>
</dbReference>
<proteinExistence type="inferred from homology"/>
<name>A0A917GT01_9GAMM</name>
<dbReference type="InterPro" id="IPR013785">
    <property type="entry name" value="Aldolase_TIM"/>
</dbReference>
<comment type="pathway">
    <text evidence="2 10">Amino-acid biosynthesis; L-tryptophan biosynthesis; L-tryptophan from chorismate: step 3/5.</text>
</comment>
<dbReference type="NCBIfam" id="NF002298">
    <property type="entry name" value="PRK01222.1-4"/>
    <property type="match status" value="1"/>
</dbReference>
<keyword evidence="7 10" id="KW-0822">Tryptophan biosynthesis</keyword>
<dbReference type="CDD" id="cd00405">
    <property type="entry name" value="PRAI"/>
    <property type="match status" value="1"/>
</dbReference>
<dbReference type="InterPro" id="IPR011060">
    <property type="entry name" value="RibuloseP-bd_barrel"/>
</dbReference>
<accession>A0A917GT01</accession>
<dbReference type="RefSeq" id="WP_068812887.1">
    <property type="nucleotide sequence ID" value="NZ_BMIY01000005.1"/>
</dbReference>
<evidence type="ECO:0000256" key="2">
    <source>
        <dbReference type="ARBA" id="ARBA00004664"/>
    </source>
</evidence>
<dbReference type="SUPFAM" id="SSF51366">
    <property type="entry name" value="Ribulose-phoshate binding barrel"/>
    <property type="match status" value="1"/>
</dbReference>
<dbReference type="PANTHER" id="PTHR42894:SF1">
    <property type="entry name" value="N-(5'-PHOSPHORIBOSYL)ANTHRANILATE ISOMERASE"/>
    <property type="match status" value="1"/>
</dbReference>
<gene>
    <name evidence="10 12" type="primary">trpF</name>
    <name evidence="12" type="ORF">GCM10011403_12100</name>
</gene>
<evidence type="ECO:0000256" key="9">
    <source>
        <dbReference type="ARBA" id="ARBA00023235"/>
    </source>
</evidence>
<evidence type="ECO:0000313" key="12">
    <source>
        <dbReference type="EMBL" id="GGG56521.1"/>
    </source>
</evidence>
<protein>
    <recommendedName>
        <fullName evidence="5 10">N-(5'-phosphoribosyl)anthranilate isomerase</fullName>
        <shortName evidence="10">PRAI</shortName>
        <ecNumber evidence="4 10">5.3.1.24</ecNumber>
    </recommendedName>
</protein>
<reference evidence="12" key="1">
    <citation type="journal article" date="2014" name="Int. J. Syst. Evol. Microbiol.">
        <title>Complete genome sequence of Corynebacterium casei LMG S-19264T (=DSM 44701T), isolated from a smear-ripened cheese.</title>
        <authorList>
            <consortium name="US DOE Joint Genome Institute (JGI-PGF)"/>
            <person name="Walter F."/>
            <person name="Albersmeier A."/>
            <person name="Kalinowski J."/>
            <person name="Ruckert C."/>
        </authorList>
    </citation>
    <scope>NUCLEOTIDE SEQUENCE</scope>
    <source>
        <strain evidence="12">CGMCC 1.15425</strain>
    </source>
</reference>
<dbReference type="Pfam" id="PF00697">
    <property type="entry name" value="PRAI"/>
    <property type="match status" value="1"/>
</dbReference>
<dbReference type="GO" id="GO:0004640">
    <property type="term" value="F:phosphoribosylanthranilate isomerase activity"/>
    <property type="evidence" value="ECO:0007669"/>
    <property type="project" value="UniProtKB-UniRule"/>
</dbReference>
<evidence type="ECO:0000259" key="11">
    <source>
        <dbReference type="Pfam" id="PF00697"/>
    </source>
</evidence>
<evidence type="ECO:0000313" key="13">
    <source>
        <dbReference type="Proteomes" id="UP000627715"/>
    </source>
</evidence>
<dbReference type="FunFam" id="3.20.20.70:FF:000075">
    <property type="entry name" value="Tryptophan biosynthesis protein TRP1"/>
    <property type="match status" value="1"/>
</dbReference>
<keyword evidence="13" id="KW-1185">Reference proteome</keyword>
<dbReference type="GO" id="GO:0000162">
    <property type="term" value="P:L-tryptophan biosynthetic process"/>
    <property type="evidence" value="ECO:0007669"/>
    <property type="project" value="UniProtKB-UniRule"/>
</dbReference>
<dbReference type="Proteomes" id="UP000627715">
    <property type="component" value="Unassembled WGS sequence"/>
</dbReference>
<comment type="similarity">
    <text evidence="3 10">Belongs to the TrpF family.</text>
</comment>
<evidence type="ECO:0000256" key="8">
    <source>
        <dbReference type="ARBA" id="ARBA00023141"/>
    </source>
</evidence>
<keyword evidence="6 10" id="KW-0028">Amino-acid biosynthesis</keyword>
<dbReference type="PANTHER" id="PTHR42894">
    <property type="entry name" value="N-(5'-PHOSPHORIBOSYL)ANTHRANILATE ISOMERASE"/>
    <property type="match status" value="1"/>
</dbReference>
<evidence type="ECO:0000256" key="4">
    <source>
        <dbReference type="ARBA" id="ARBA00012572"/>
    </source>
</evidence>